<reference evidence="1 2" key="1">
    <citation type="submission" date="2014-04" db="EMBL/GenBank/DDBJ databases">
        <authorList>
            <consortium name="DOE Joint Genome Institute"/>
            <person name="Kuo A."/>
            <person name="Kohler A."/>
            <person name="Nagy L.G."/>
            <person name="Floudas D."/>
            <person name="Copeland A."/>
            <person name="Barry K.W."/>
            <person name="Cichocki N."/>
            <person name="Veneault-Fourrey C."/>
            <person name="LaButti K."/>
            <person name="Lindquist E.A."/>
            <person name="Lipzen A."/>
            <person name="Lundell T."/>
            <person name="Morin E."/>
            <person name="Murat C."/>
            <person name="Sun H."/>
            <person name="Tunlid A."/>
            <person name="Henrissat B."/>
            <person name="Grigoriev I.V."/>
            <person name="Hibbett D.S."/>
            <person name="Martin F."/>
            <person name="Nordberg H.P."/>
            <person name="Cantor M.N."/>
            <person name="Hua S.X."/>
        </authorList>
    </citation>
    <scope>NUCLEOTIDE SEQUENCE [LARGE SCALE GENOMIC DNA]</scope>
    <source>
        <strain evidence="1 2">Foug A</strain>
    </source>
</reference>
<protein>
    <submittedName>
        <fullName evidence="1">Uncharacterized protein</fullName>
    </submittedName>
</protein>
<dbReference type="HOGENOM" id="CLU_3088608_0_0_1"/>
<reference evidence="2" key="2">
    <citation type="submission" date="2015-01" db="EMBL/GenBank/DDBJ databases">
        <title>Evolutionary Origins and Diversification of the Mycorrhizal Mutualists.</title>
        <authorList>
            <consortium name="DOE Joint Genome Institute"/>
            <consortium name="Mycorrhizal Genomics Consortium"/>
            <person name="Kohler A."/>
            <person name="Kuo A."/>
            <person name="Nagy L.G."/>
            <person name="Floudas D."/>
            <person name="Copeland A."/>
            <person name="Barry K.W."/>
            <person name="Cichocki N."/>
            <person name="Veneault-Fourrey C."/>
            <person name="LaButti K."/>
            <person name="Lindquist E.A."/>
            <person name="Lipzen A."/>
            <person name="Lundell T."/>
            <person name="Morin E."/>
            <person name="Murat C."/>
            <person name="Riley R."/>
            <person name="Ohm R."/>
            <person name="Sun H."/>
            <person name="Tunlid A."/>
            <person name="Henrissat B."/>
            <person name="Grigoriev I.V."/>
            <person name="Hibbett D.S."/>
            <person name="Martin F."/>
        </authorList>
    </citation>
    <scope>NUCLEOTIDE SEQUENCE [LARGE SCALE GENOMIC DNA]</scope>
    <source>
        <strain evidence="2">Foug A</strain>
    </source>
</reference>
<evidence type="ECO:0000313" key="1">
    <source>
        <dbReference type="EMBL" id="KIM52058.1"/>
    </source>
</evidence>
<sequence>MAASDEETIVRLIQLWTQDHNLRLECWLEYQHEAAEAAEEAEHQWQATEDEA</sequence>
<accession>A0A0C2YQQ9</accession>
<dbReference type="EMBL" id="KN822227">
    <property type="protein sequence ID" value="KIM52058.1"/>
    <property type="molecule type" value="Genomic_DNA"/>
</dbReference>
<dbReference type="Proteomes" id="UP000053989">
    <property type="component" value="Unassembled WGS sequence"/>
</dbReference>
<proteinExistence type="predicted"/>
<dbReference type="InParanoid" id="A0A0C2YQQ9"/>
<gene>
    <name evidence="1" type="ORF">SCLCIDRAFT_142032</name>
</gene>
<dbReference type="AlphaFoldDB" id="A0A0C2YQQ9"/>
<keyword evidence="2" id="KW-1185">Reference proteome</keyword>
<evidence type="ECO:0000313" key="2">
    <source>
        <dbReference type="Proteomes" id="UP000053989"/>
    </source>
</evidence>
<name>A0A0C2YQQ9_9AGAM</name>
<organism evidence="1 2">
    <name type="scientific">Scleroderma citrinum Foug A</name>
    <dbReference type="NCBI Taxonomy" id="1036808"/>
    <lineage>
        <taxon>Eukaryota</taxon>
        <taxon>Fungi</taxon>
        <taxon>Dikarya</taxon>
        <taxon>Basidiomycota</taxon>
        <taxon>Agaricomycotina</taxon>
        <taxon>Agaricomycetes</taxon>
        <taxon>Agaricomycetidae</taxon>
        <taxon>Boletales</taxon>
        <taxon>Sclerodermatineae</taxon>
        <taxon>Sclerodermataceae</taxon>
        <taxon>Scleroderma</taxon>
    </lineage>
</organism>